<dbReference type="AlphaFoldDB" id="A0A7U3SQY7"/>
<protein>
    <recommendedName>
        <fullName evidence="3">Lipocalin-like domain-containing protein</fullName>
    </recommendedName>
</protein>
<dbReference type="KEGG" id="pex:IZT61_17845"/>
<gene>
    <name evidence="1" type="ORF">IZT61_17845</name>
</gene>
<proteinExistence type="predicted"/>
<reference evidence="1 2" key="1">
    <citation type="submission" date="2020-11" db="EMBL/GenBank/DDBJ databases">
        <title>Pedobacter endophytica, an endophytic bacteria isolated form Carex pumila.</title>
        <authorList>
            <person name="Peng Y."/>
            <person name="Jiang L."/>
            <person name="Lee J."/>
        </authorList>
    </citation>
    <scope>NUCLEOTIDE SEQUENCE [LARGE SCALE GENOMIC DNA]</scope>
    <source>
        <strain evidence="1 2">JBR3-12</strain>
    </source>
</reference>
<keyword evidence="2" id="KW-1185">Reference proteome</keyword>
<evidence type="ECO:0008006" key="3">
    <source>
        <dbReference type="Google" id="ProtNLM"/>
    </source>
</evidence>
<dbReference type="RefSeq" id="WP_196098381.1">
    <property type="nucleotide sequence ID" value="NZ_CP064939.1"/>
</dbReference>
<evidence type="ECO:0000313" key="2">
    <source>
        <dbReference type="Proteomes" id="UP000594759"/>
    </source>
</evidence>
<accession>A0A7U3SQY7</accession>
<organism evidence="1 2">
    <name type="scientific">Pedobacter endophyticus</name>
    <dbReference type="NCBI Taxonomy" id="2789740"/>
    <lineage>
        <taxon>Bacteria</taxon>
        <taxon>Pseudomonadati</taxon>
        <taxon>Bacteroidota</taxon>
        <taxon>Sphingobacteriia</taxon>
        <taxon>Sphingobacteriales</taxon>
        <taxon>Sphingobacteriaceae</taxon>
        <taxon>Pedobacter</taxon>
    </lineage>
</organism>
<dbReference type="EMBL" id="CP064939">
    <property type="protein sequence ID" value="QPH38906.1"/>
    <property type="molecule type" value="Genomic_DNA"/>
</dbReference>
<dbReference type="PROSITE" id="PS51257">
    <property type="entry name" value="PROKAR_LIPOPROTEIN"/>
    <property type="match status" value="1"/>
</dbReference>
<sequence length="159" mass="18225">MERRLRKILGLLMLLAISSLMLSACKKKSAEDDQHESVSSLKTKLAGKWLLIKGLTTEYDVAGKVVRQEDISGTKPIPVYDFRENDIFYLSDYRGEKNFSYMPSVGADGRSKIVIDGGEDYDITLLNKTDMKWFRERKVPDEQPGVIRRAVMEVEFKKQ</sequence>
<name>A0A7U3SQY7_9SPHI</name>
<evidence type="ECO:0000313" key="1">
    <source>
        <dbReference type="EMBL" id="QPH38906.1"/>
    </source>
</evidence>
<dbReference type="Proteomes" id="UP000594759">
    <property type="component" value="Chromosome"/>
</dbReference>